<comment type="cofactor">
    <cofactor evidence="1">
        <name>pyridoxal 5'-phosphate</name>
        <dbReference type="ChEBI" id="CHEBI:597326"/>
    </cofactor>
</comment>
<name>A0ABV2SX09_9FLAO</name>
<dbReference type="GO" id="GO:0008483">
    <property type="term" value="F:transaminase activity"/>
    <property type="evidence" value="ECO:0007669"/>
    <property type="project" value="UniProtKB-KW"/>
</dbReference>
<gene>
    <name evidence="4" type="ORF">ABXZ36_13645</name>
</gene>
<evidence type="ECO:0000256" key="1">
    <source>
        <dbReference type="ARBA" id="ARBA00001933"/>
    </source>
</evidence>
<accession>A0ABV2SX09</accession>
<keyword evidence="2" id="KW-0808">Transferase</keyword>
<evidence type="ECO:0000256" key="2">
    <source>
        <dbReference type="ARBA" id="ARBA00022679"/>
    </source>
</evidence>
<dbReference type="InterPro" id="IPR015424">
    <property type="entry name" value="PyrdxlP-dep_Trfase"/>
</dbReference>
<protein>
    <submittedName>
        <fullName evidence="4">Aminotransferase class I/II-fold pyridoxal phosphate-dependent enzyme</fullName>
    </submittedName>
</protein>
<reference evidence="4 5" key="1">
    <citation type="submission" date="2024-07" db="EMBL/GenBank/DDBJ databases">
        <title>The genome sequence of type strain Sediminicola arcticus GDMCC 1.2805.</title>
        <authorList>
            <person name="Liu Y."/>
        </authorList>
    </citation>
    <scope>NUCLEOTIDE SEQUENCE [LARGE SCALE GENOMIC DNA]</scope>
    <source>
        <strain evidence="4 5">GDMCC 1.2805</strain>
    </source>
</reference>
<sequence>MIHYVDKFPGRKIKVRNLDYLYFGGTAYLGLQSDAYFQKLLIDNIKKYGTNYGASRISNVRLSIFEKSESYLAKLVGSEACISLSSGYLAGQFTRNYFNYKFFKRFFAPNAHSALLLTNDACQETYSSLKLALEEHLEAQEKTVAVVFLDSIDFSGSNYPDFNPLKSLPLANTILVVDDSHGIGIVGEHGEGVFKMLMSLGAREVVVCCSLGKGFSIQAGAIFGTVDRINAMTETSFYGGASPATPANMATLMDSQELMSQKRKKLKKRMHQFKEGLTEKFPHIIMDGHPTISFSNKGLTDYLEDKKVIVTNFPYPNEDSQTMSRIVISACHKKKDIQKLTRHIQEYFSDQI</sequence>
<dbReference type="InterPro" id="IPR015421">
    <property type="entry name" value="PyrdxlP-dep_Trfase_major"/>
</dbReference>
<dbReference type="InterPro" id="IPR015422">
    <property type="entry name" value="PyrdxlP-dep_Trfase_small"/>
</dbReference>
<dbReference type="Proteomes" id="UP001549799">
    <property type="component" value="Unassembled WGS sequence"/>
</dbReference>
<dbReference type="Pfam" id="PF00155">
    <property type="entry name" value="Aminotran_1_2"/>
    <property type="match status" value="1"/>
</dbReference>
<dbReference type="EMBL" id="JBEXAE010000007">
    <property type="protein sequence ID" value="MET6991691.1"/>
    <property type="molecule type" value="Genomic_DNA"/>
</dbReference>
<dbReference type="PANTHER" id="PTHR13693">
    <property type="entry name" value="CLASS II AMINOTRANSFERASE/8-AMINO-7-OXONONANOATE SYNTHASE"/>
    <property type="match status" value="1"/>
</dbReference>
<dbReference type="Gene3D" id="3.40.640.10">
    <property type="entry name" value="Type I PLP-dependent aspartate aminotransferase-like (Major domain)"/>
    <property type="match status" value="1"/>
</dbReference>
<dbReference type="InterPro" id="IPR004839">
    <property type="entry name" value="Aminotransferase_I/II_large"/>
</dbReference>
<keyword evidence="5" id="KW-1185">Reference proteome</keyword>
<proteinExistence type="predicted"/>
<dbReference type="SUPFAM" id="SSF53383">
    <property type="entry name" value="PLP-dependent transferases"/>
    <property type="match status" value="1"/>
</dbReference>
<evidence type="ECO:0000259" key="3">
    <source>
        <dbReference type="Pfam" id="PF00155"/>
    </source>
</evidence>
<feature type="domain" description="Aminotransferase class I/classII large" evidence="3">
    <location>
        <begin position="146"/>
        <end position="344"/>
    </location>
</feature>
<dbReference type="InterPro" id="IPR050087">
    <property type="entry name" value="AON_synthase_class-II"/>
</dbReference>
<organism evidence="4 5">
    <name type="scientific">Sediminicola arcticus</name>
    <dbReference type="NCBI Taxonomy" id="1574308"/>
    <lineage>
        <taxon>Bacteria</taxon>
        <taxon>Pseudomonadati</taxon>
        <taxon>Bacteroidota</taxon>
        <taxon>Flavobacteriia</taxon>
        <taxon>Flavobacteriales</taxon>
        <taxon>Flavobacteriaceae</taxon>
        <taxon>Sediminicola</taxon>
    </lineage>
</organism>
<dbReference type="Gene3D" id="3.90.1150.10">
    <property type="entry name" value="Aspartate Aminotransferase, domain 1"/>
    <property type="match status" value="1"/>
</dbReference>
<evidence type="ECO:0000313" key="5">
    <source>
        <dbReference type="Proteomes" id="UP001549799"/>
    </source>
</evidence>
<dbReference type="RefSeq" id="WP_354616237.1">
    <property type="nucleotide sequence ID" value="NZ_JBEXAE010000007.1"/>
</dbReference>
<comment type="caution">
    <text evidence="4">The sequence shown here is derived from an EMBL/GenBank/DDBJ whole genome shotgun (WGS) entry which is preliminary data.</text>
</comment>
<keyword evidence="4" id="KW-0032">Aminotransferase</keyword>
<evidence type="ECO:0000313" key="4">
    <source>
        <dbReference type="EMBL" id="MET6991691.1"/>
    </source>
</evidence>